<dbReference type="RefSeq" id="WP_012617320.1">
    <property type="nucleotide sequence ID" value="NC_011832.1"/>
</dbReference>
<evidence type="ECO:0000256" key="1">
    <source>
        <dbReference type="SAM" id="Phobius"/>
    </source>
</evidence>
<feature type="transmembrane region" description="Helical" evidence="1">
    <location>
        <begin position="33"/>
        <end position="52"/>
    </location>
</feature>
<gene>
    <name evidence="2" type="ordered locus">Mpal_0630</name>
</gene>
<dbReference type="eggNOG" id="arCOG09445">
    <property type="taxonomic scope" value="Archaea"/>
</dbReference>
<keyword evidence="1" id="KW-0812">Transmembrane</keyword>
<evidence type="ECO:0000313" key="3">
    <source>
        <dbReference type="Proteomes" id="UP000002457"/>
    </source>
</evidence>
<feature type="transmembrane region" description="Helical" evidence="1">
    <location>
        <begin position="97"/>
        <end position="116"/>
    </location>
</feature>
<reference evidence="2 3" key="1">
    <citation type="journal article" date="2015" name="Genome Announc.">
        <title>Complete Genome Sequence of Methanosphaerula palustris E1-9CT, a Hydrogenotrophic Methanogen Isolated from a Minerotrophic Fen Peatland.</title>
        <authorList>
            <person name="Cadillo-Quiroz H."/>
            <person name="Browne P."/>
            <person name="Kyrpides N."/>
            <person name="Woyke T."/>
            <person name="Goodwin L."/>
            <person name="Detter C."/>
            <person name="Yavitt J.B."/>
            <person name="Zinder S.H."/>
        </authorList>
    </citation>
    <scope>NUCLEOTIDE SEQUENCE [LARGE SCALE GENOMIC DNA]</scope>
    <source>
        <strain evidence="3">ATCC BAA-1556 / DSM 19958 / E1-9c</strain>
    </source>
</reference>
<dbReference type="AlphaFoldDB" id="B8GFF3"/>
<organism evidence="2 3">
    <name type="scientific">Methanosphaerula palustris (strain ATCC BAA-1556 / DSM 19958 / E1-9c)</name>
    <dbReference type="NCBI Taxonomy" id="521011"/>
    <lineage>
        <taxon>Archaea</taxon>
        <taxon>Methanobacteriati</taxon>
        <taxon>Methanobacteriota</taxon>
        <taxon>Stenosarchaea group</taxon>
        <taxon>Methanomicrobia</taxon>
        <taxon>Methanomicrobiales</taxon>
        <taxon>Methanoregulaceae</taxon>
        <taxon>Methanosphaerula</taxon>
    </lineage>
</organism>
<feature type="transmembrane region" description="Helical" evidence="1">
    <location>
        <begin position="7"/>
        <end position="27"/>
    </location>
</feature>
<accession>B8GFF3</accession>
<evidence type="ECO:0000313" key="2">
    <source>
        <dbReference type="EMBL" id="ACL16001.1"/>
    </source>
</evidence>
<dbReference type="GeneID" id="25394093"/>
<keyword evidence="1" id="KW-0472">Membrane</keyword>
<keyword evidence="1" id="KW-1133">Transmembrane helix</keyword>
<proteinExistence type="predicted"/>
<dbReference type="KEGG" id="mpl:Mpal_0630"/>
<dbReference type="EMBL" id="CP001338">
    <property type="protein sequence ID" value="ACL16001.1"/>
    <property type="molecule type" value="Genomic_DNA"/>
</dbReference>
<dbReference type="Proteomes" id="UP000002457">
    <property type="component" value="Chromosome"/>
</dbReference>
<dbReference type="OrthoDB" id="205815at2157"/>
<sequence>MKFWVNVGLFLSAYLPFFVILAIKNWYNQYVTIVFLIVALYSFVWFLIIWIIEKNTIECYKVVKAENKTKDSLSYLVPYIISFVGFDLTRWQDISALSILLLILFAVYVNSDLLYINPMLSFFKYRVYQVEVSKIAAGCDDSRWDITLLTKRGIKSDDVIRVWDVSDNVFLEVN</sequence>
<name>B8GFF3_METPE</name>
<keyword evidence="3" id="KW-1185">Reference proteome</keyword>
<protein>
    <submittedName>
        <fullName evidence="2">Uncharacterized protein</fullName>
    </submittedName>
</protein>
<dbReference type="HOGENOM" id="CLU_117592_0_0_2"/>
<dbReference type="STRING" id="521011.Mpal_0630"/>